<evidence type="ECO:0000256" key="4">
    <source>
        <dbReference type="ARBA" id="ARBA00023242"/>
    </source>
</evidence>
<accession>A0A915ENK6</accession>
<dbReference type="AlphaFoldDB" id="A0A915ENK6"/>
<evidence type="ECO:0000256" key="3">
    <source>
        <dbReference type="ARBA" id="ARBA00015522"/>
    </source>
</evidence>
<organism evidence="6 7">
    <name type="scientific">Ditylenchus dipsaci</name>
    <dbReference type="NCBI Taxonomy" id="166011"/>
    <lineage>
        <taxon>Eukaryota</taxon>
        <taxon>Metazoa</taxon>
        <taxon>Ecdysozoa</taxon>
        <taxon>Nematoda</taxon>
        <taxon>Chromadorea</taxon>
        <taxon>Rhabditida</taxon>
        <taxon>Tylenchina</taxon>
        <taxon>Tylenchomorpha</taxon>
        <taxon>Sphaerularioidea</taxon>
        <taxon>Anguinidae</taxon>
        <taxon>Anguininae</taxon>
        <taxon>Ditylenchus</taxon>
    </lineage>
</organism>
<reference evidence="7" key="1">
    <citation type="submission" date="2022-11" db="UniProtKB">
        <authorList>
            <consortium name="WormBaseParasite"/>
        </authorList>
    </citation>
    <scope>IDENTIFICATION</scope>
</reference>
<keyword evidence="6" id="KW-1185">Reference proteome</keyword>
<dbReference type="PANTHER" id="PTHR13243:SF1">
    <property type="entry name" value="NUCLEOLAR PROTEIN 16"/>
    <property type="match status" value="1"/>
</dbReference>
<feature type="region of interest" description="Disordered" evidence="5">
    <location>
        <begin position="18"/>
        <end position="46"/>
    </location>
</feature>
<keyword evidence="4" id="KW-0539">Nucleus</keyword>
<evidence type="ECO:0000256" key="2">
    <source>
        <dbReference type="ARBA" id="ARBA00008479"/>
    </source>
</evidence>
<dbReference type="PANTHER" id="PTHR13243">
    <property type="entry name" value="HSPC111 PROTEIN-RELATED"/>
    <property type="match status" value="1"/>
</dbReference>
<proteinExistence type="inferred from homology"/>
<dbReference type="GO" id="GO:0042273">
    <property type="term" value="P:ribosomal large subunit biogenesis"/>
    <property type="evidence" value="ECO:0007669"/>
    <property type="project" value="TreeGrafter"/>
</dbReference>
<evidence type="ECO:0000313" key="6">
    <source>
        <dbReference type="Proteomes" id="UP000887574"/>
    </source>
</evidence>
<dbReference type="Pfam" id="PF09420">
    <property type="entry name" value="Nop16"/>
    <property type="match status" value="2"/>
</dbReference>
<dbReference type="Proteomes" id="UP000887574">
    <property type="component" value="Unplaced"/>
</dbReference>
<comment type="similarity">
    <text evidence="2">Belongs to the NOP16 family.</text>
</comment>
<protein>
    <recommendedName>
        <fullName evidence="3">Nucleolar protein 16</fullName>
    </recommendedName>
</protein>
<evidence type="ECO:0000313" key="7">
    <source>
        <dbReference type="WBParaSite" id="jg7252"/>
    </source>
</evidence>
<dbReference type="GO" id="GO:0005730">
    <property type="term" value="C:nucleolus"/>
    <property type="evidence" value="ECO:0007669"/>
    <property type="project" value="UniProtKB-SubCell"/>
</dbReference>
<name>A0A915ENK6_9BILA</name>
<sequence length="204" mass="23209">MQVQGLVLNSINMRSVKHGGKKTYKYRSRKTVSKKENKKLKKKSKNVNVQNEIVSSEWSSDKTVKQNLESMGLAYDPNRIMGLSLNEPTTADMETEEVGNLEQATTLGSVKEQRKNADKKSVANQLEQAAVVAVKKQKKNREAHLSKDDVGFCMRMTERHGLEFEAMARSSDNIWQYTAKQIQRKVSTFKKSSAYKKAEKDMET</sequence>
<dbReference type="WBParaSite" id="jg7252">
    <property type="protein sequence ID" value="jg7252"/>
    <property type="gene ID" value="jg7252"/>
</dbReference>
<evidence type="ECO:0000256" key="5">
    <source>
        <dbReference type="SAM" id="MobiDB-lite"/>
    </source>
</evidence>
<feature type="compositionally biased region" description="Basic residues" evidence="5">
    <location>
        <begin position="18"/>
        <end position="45"/>
    </location>
</feature>
<evidence type="ECO:0000256" key="1">
    <source>
        <dbReference type="ARBA" id="ARBA00004604"/>
    </source>
</evidence>
<comment type="subcellular location">
    <subcellularLocation>
        <location evidence="1">Nucleus</location>
        <location evidence="1">Nucleolus</location>
    </subcellularLocation>
</comment>
<dbReference type="InterPro" id="IPR019002">
    <property type="entry name" value="Ribosome_biogenesis_Nop16"/>
</dbReference>